<evidence type="ECO:0000313" key="2">
    <source>
        <dbReference type="Proteomes" id="UP001352852"/>
    </source>
</evidence>
<gene>
    <name evidence="1" type="ORF">CHARACLAT_007592</name>
</gene>
<proteinExistence type="predicted"/>
<organism evidence="1 2">
    <name type="scientific">Characodon lateralis</name>
    <dbReference type="NCBI Taxonomy" id="208331"/>
    <lineage>
        <taxon>Eukaryota</taxon>
        <taxon>Metazoa</taxon>
        <taxon>Chordata</taxon>
        <taxon>Craniata</taxon>
        <taxon>Vertebrata</taxon>
        <taxon>Euteleostomi</taxon>
        <taxon>Actinopterygii</taxon>
        <taxon>Neopterygii</taxon>
        <taxon>Teleostei</taxon>
        <taxon>Neoteleostei</taxon>
        <taxon>Acanthomorphata</taxon>
        <taxon>Ovalentaria</taxon>
        <taxon>Atherinomorphae</taxon>
        <taxon>Cyprinodontiformes</taxon>
        <taxon>Goodeidae</taxon>
        <taxon>Characodon</taxon>
    </lineage>
</organism>
<dbReference type="EMBL" id="JAHUTJ010000420">
    <property type="protein sequence ID" value="MED6263742.1"/>
    <property type="molecule type" value="Genomic_DNA"/>
</dbReference>
<comment type="caution">
    <text evidence="1">The sequence shown here is derived from an EMBL/GenBank/DDBJ whole genome shotgun (WGS) entry which is preliminary data.</text>
</comment>
<keyword evidence="2" id="KW-1185">Reference proteome</keyword>
<sequence length="122" mass="13612">MVPFPGPEARQSHCRNPGHLTPGQRIYIVAKNPSIINRPVLSFLCRNHGTQQTETRPAAWDLQLPLLPCGKLDQDANTVLTLEASGSGWLLNPVYKELLKILLTDAYGLFIERSGQEILFSF</sequence>
<evidence type="ECO:0000313" key="1">
    <source>
        <dbReference type="EMBL" id="MED6263742.1"/>
    </source>
</evidence>
<reference evidence="1 2" key="1">
    <citation type="submission" date="2021-06" db="EMBL/GenBank/DDBJ databases">
        <authorList>
            <person name="Palmer J.M."/>
        </authorList>
    </citation>
    <scope>NUCLEOTIDE SEQUENCE [LARGE SCALE GENOMIC DNA]</scope>
    <source>
        <strain evidence="1 2">CL_MEX2019</strain>
        <tissue evidence="1">Muscle</tissue>
    </source>
</reference>
<dbReference type="Proteomes" id="UP001352852">
    <property type="component" value="Unassembled WGS sequence"/>
</dbReference>
<accession>A0ABU7CL91</accession>
<protein>
    <submittedName>
        <fullName evidence="1">Uncharacterized protein</fullName>
    </submittedName>
</protein>
<name>A0ABU7CL91_9TELE</name>